<evidence type="ECO:0000313" key="3">
    <source>
        <dbReference type="Proteomes" id="UP000717328"/>
    </source>
</evidence>
<dbReference type="EMBL" id="JABCKI010006642">
    <property type="protein sequence ID" value="KAG5634104.1"/>
    <property type="molecule type" value="Genomic_DNA"/>
</dbReference>
<evidence type="ECO:0000313" key="2">
    <source>
        <dbReference type="EMBL" id="KAG5634104.1"/>
    </source>
</evidence>
<feature type="region of interest" description="Disordered" evidence="1">
    <location>
        <begin position="168"/>
        <end position="321"/>
    </location>
</feature>
<feature type="compositionally biased region" description="Basic and acidic residues" evidence="1">
    <location>
        <begin position="240"/>
        <end position="253"/>
    </location>
</feature>
<feature type="compositionally biased region" description="Polar residues" evidence="1">
    <location>
        <begin position="168"/>
        <end position="180"/>
    </location>
</feature>
<accession>A0A9P7FLV2</accession>
<organism evidence="2 3">
    <name type="scientific">Sphagnurus paluster</name>
    <dbReference type="NCBI Taxonomy" id="117069"/>
    <lineage>
        <taxon>Eukaryota</taxon>
        <taxon>Fungi</taxon>
        <taxon>Dikarya</taxon>
        <taxon>Basidiomycota</taxon>
        <taxon>Agaricomycotina</taxon>
        <taxon>Agaricomycetes</taxon>
        <taxon>Agaricomycetidae</taxon>
        <taxon>Agaricales</taxon>
        <taxon>Tricholomatineae</taxon>
        <taxon>Lyophyllaceae</taxon>
        <taxon>Sphagnurus</taxon>
    </lineage>
</organism>
<feature type="compositionally biased region" description="Acidic residues" evidence="1">
    <location>
        <begin position="230"/>
        <end position="239"/>
    </location>
</feature>
<gene>
    <name evidence="2" type="ORF">H0H81_003394</name>
</gene>
<proteinExistence type="predicted"/>
<reference evidence="2" key="1">
    <citation type="submission" date="2021-02" db="EMBL/GenBank/DDBJ databases">
        <authorList>
            <person name="Nieuwenhuis M."/>
            <person name="Van De Peppel L.J.J."/>
        </authorList>
    </citation>
    <scope>NUCLEOTIDE SEQUENCE</scope>
    <source>
        <strain evidence="2">D49</strain>
    </source>
</reference>
<protein>
    <submittedName>
        <fullName evidence="2">Uncharacterized protein</fullName>
    </submittedName>
</protein>
<evidence type="ECO:0000256" key="1">
    <source>
        <dbReference type="SAM" id="MobiDB-lite"/>
    </source>
</evidence>
<dbReference type="Proteomes" id="UP000717328">
    <property type="component" value="Unassembled WGS sequence"/>
</dbReference>
<feature type="compositionally biased region" description="Acidic residues" evidence="1">
    <location>
        <begin position="276"/>
        <end position="285"/>
    </location>
</feature>
<name>A0A9P7FLV2_9AGAR</name>
<comment type="caution">
    <text evidence="2">The sequence shown here is derived from an EMBL/GenBank/DDBJ whole genome shotgun (WGS) entry which is preliminary data.</text>
</comment>
<keyword evidence="3" id="KW-1185">Reference proteome</keyword>
<reference evidence="2" key="2">
    <citation type="submission" date="2021-10" db="EMBL/GenBank/DDBJ databases">
        <title>Phylogenomics reveals ancestral predisposition of the termite-cultivated fungus Termitomyces towards a domesticated lifestyle.</title>
        <authorList>
            <person name="Auxier B."/>
            <person name="Grum-Grzhimaylo A."/>
            <person name="Cardenas M.E."/>
            <person name="Lodge J.D."/>
            <person name="Laessoe T."/>
            <person name="Pedersen O."/>
            <person name="Smith M.E."/>
            <person name="Kuyper T.W."/>
            <person name="Franco-Molano E.A."/>
            <person name="Baroni T.J."/>
            <person name="Aanen D.K."/>
        </authorList>
    </citation>
    <scope>NUCLEOTIDE SEQUENCE</scope>
    <source>
        <strain evidence="2">D49</strain>
    </source>
</reference>
<dbReference type="AlphaFoldDB" id="A0A9P7FLV2"/>
<sequence>MSTPACSASLAVCSVSSFIEFLNKAWDDFIADLDAGNNVADQVPFLASWLNTLAGWPLVYFGIWASKDAAHVWLLEFVRKKGLEEVYPLLAVAWTEKQQRKWMWCAQLHAENPGACFKDEVTTGSWGPSMSRPSASPLVFRSQPPVLMPLSPRLVELPTPEVLPSHIQMQGTQMPKSPSSVPGPLRHPNWLPLPPPMDEDGEEPPQHKNDGPAPTDEETNGRPPAKSDNDIEMVDEEPEPKERRGPKPAAQDKAEDDNGVETASSPNKQGEKQTLEDDDADEDKEEPAGHPKPCCKRTKKSLPVVEDSDAKVEVPAPAETL</sequence>